<dbReference type="AlphaFoldDB" id="A0A812HAN3"/>
<dbReference type="Proteomes" id="UP000604046">
    <property type="component" value="Unassembled WGS sequence"/>
</dbReference>
<keyword evidence="3" id="KW-1185">Reference proteome</keyword>
<keyword evidence="1" id="KW-1133">Transmembrane helix</keyword>
<feature type="transmembrane region" description="Helical" evidence="1">
    <location>
        <begin position="408"/>
        <end position="437"/>
    </location>
</feature>
<sequence length="521" mass="55261">MAEISIADGIERSSSSNLLEGGADPVLFVQMSTHVNVAESVHAVHMPTSNEDLGVCGILLASAMLLMLIYCCSLCVEWPKCKSDVYSAYVGSSAVLQNIFITFLIPDTLKVAELFHRGPSYAGMVAAVSFLGTGVGSFLAQTGKMELPDCTSTVNLFTFGVMLSNAAFAMELELGTLAASDKYLNSSLLLLFRGVGGTISGICFVLCHPIFLELGRESERFHRGSRITVYFLTGLGLGPMIVPVANRLSSGLSTSSFLVTSMFALHFCVGLLLSWGDFGQLRSSSAATAESPASSGTSRFYRIIVGCLLVEGTRTFVTGGLEIGNSIILEALMCWDTAQAGAVIGVPILMTPLVLRLVRALEGAFSTTVLIRALLLQALLSCLLMFNFRSGFQGFTMATEAGCTAGRAWQGIILLLGASIVFPSATAAQALVMGLLYKTAASAGKDSMFGVRGCAFAISLIGSIFKFLGQWTTPIVISKAGQNVFAIEQIVLLSVFLLISEMMLPDPRSKEEAGAETCEDE</sequence>
<proteinExistence type="predicted"/>
<evidence type="ECO:0000313" key="3">
    <source>
        <dbReference type="Proteomes" id="UP000604046"/>
    </source>
</evidence>
<feature type="transmembrane region" description="Helical" evidence="1">
    <location>
        <begin position="57"/>
        <end position="76"/>
    </location>
</feature>
<feature type="transmembrane region" description="Helical" evidence="1">
    <location>
        <begin position="337"/>
        <end position="357"/>
    </location>
</feature>
<feature type="transmembrane region" description="Helical" evidence="1">
    <location>
        <begin position="257"/>
        <end position="278"/>
    </location>
</feature>
<accession>A0A812HAN3</accession>
<protein>
    <submittedName>
        <fullName evidence="2">Uncharacterized protein</fullName>
    </submittedName>
</protein>
<keyword evidence="1" id="KW-0472">Membrane</keyword>
<feature type="transmembrane region" description="Helical" evidence="1">
    <location>
        <begin position="369"/>
        <end position="388"/>
    </location>
</feature>
<feature type="transmembrane region" description="Helical" evidence="1">
    <location>
        <begin position="480"/>
        <end position="500"/>
    </location>
</feature>
<name>A0A812HAN3_9DINO</name>
<evidence type="ECO:0000313" key="2">
    <source>
        <dbReference type="EMBL" id="CAE6944624.1"/>
    </source>
</evidence>
<feature type="transmembrane region" description="Helical" evidence="1">
    <location>
        <begin position="118"/>
        <end position="140"/>
    </location>
</feature>
<feature type="transmembrane region" description="Helical" evidence="1">
    <location>
        <begin position="88"/>
        <end position="106"/>
    </location>
</feature>
<dbReference type="EMBL" id="CAJNDS010000073">
    <property type="protein sequence ID" value="CAE6944624.1"/>
    <property type="molecule type" value="Genomic_DNA"/>
</dbReference>
<organism evidence="2 3">
    <name type="scientific">Symbiodinium natans</name>
    <dbReference type="NCBI Taxonomy" id="878477"/>
    <lineage>
        <taxon>Eukaryota</taxon>
        <taxon>Sar</taxon>
        <taxon>Alveolata</taxon>
        <taxon>Dinophyceae</taxon>
        <taxon>Suessiales</taxon>
        <taxon>Symbiodiniaceae</taxon>
        <taxon>Symbiodinium</taxon>
    </lineage>
</organism>
<feature type="transmembrane region" description="Helical" evidence="1">
    <location>
        <begin position="190"/>
        <end position="215"/>
    </location>
</feature>
<feature type="transmembrane region" description="Helical" evidence="1">
    <location>
        <begin position="449"/>
        <end position="468"/>
    </location>
</feature>
<reference evidence="2" key="1">
    <citation type="submission" date="2021-02" db="EMBL/GenBank/DDBJ databases">
        <authorList>
            <person name="Dougan E. K."/>
            <person name="Rhodes N."/>
            <person name="Thang M."/>
            <person name="Chan C."/>
        </authorList>
    </citation>
    <scope>NUCLEOTIDE SEQUENCE</scope>
</reference>
<feature type="transmembrane region" description="Helical" evidence="1">
    <location>
        <begin position="152"/>
        <end position="170"/>
    </location>
</feature>
<gene>
    <name evidence="2" type="ORF">SNAT2548_LOCUS1349</name>
</gene>
<feature type="transmembrane region" description="Helical" evidence="1">
    <location>
        <begin position="227"/>
        <end position="245"/>
    </location>
</feature>
<evidence type="ECO:0000256" key="1">
    <source>
        <dbReference type="SAM" id="Phobius"/>
    </source>
</evidence>
<comment type="caution">
    <text evidence="2">The sequence shown here is derived from an EMBL/GenBank/DDBJ whole genome shotgun (WGS) entry which is preliminary data.</text>
</comment>
<keyword evidence="1" id="KW-0812">Transmembrane</keyword>